<sequence>MLDIKVTRTQTPKAKPDQTKLGFGTYYTDHMFVMDYTEGQGWHSPRIEPYHPISLDPAAMVFHYAQESFEGMKAYRTADGRVLLFRPEKNAARLQSTHKRLCIPEIPVEDFVQAVRALVHEDKDWVPSEPDTSLYLRPFTIATEAHLGVKPSNTYQFIIIASPSGAYYEEGMSPVKIYVEDEYVRATPGGTGFIKCGGNYAASLAGQVKAHELGYSQVLWLDGVERKYVEEVGSMNCFFKIDGVIRTAPCVGTVLPGITRMSCIELLRKWGYEVDCETRLPIADVMAAAKNGTLEEVFGTGTAAVISPVGELRYEGEIATVNGFQTGPVTQRLYDTLTGIQWGKIPDEMGWTQEVE</sequence>
<evidence type="ECO:0000256" key="12">
    <source>
        <dbReference type="ARBA" id="ARBA00048798"/>
    </source>
</evidence>
<evidence type="ECO:0000256" key="17">
    <source>
        <dbReference type="RuleBase" id="RU004519"/>
    </source>
</evidence>
<evidence type="ECO:0000256" key="4">
    <source>
        <dbReference type="ARBA" id="ARBA00005072"/>
    </source>
</evidence>
<keyword evidence="10 16" id="KW-0100">Branched-chain amino acid biosynthesis</keyword>
<dbReference type="EC" id="2.6.1.42" evidence="16"/>
<keyword evidence="19" id="KW-1185">Reference proteome</keyword>
<evidence type="ECO:0000313" key="18">
    <source>
        <dbReference type="EMBL" id="MEQ2521789.1"/>
    </source>
</evidence>
<dbReference type="PANTHER" id="PTHR11825:SF44">
    <property type="entry name" value="BRANCHED-CHAIN-AMINO-ACID AMINOTRANSFERASE"/>
    <property type="match status" value="1"/>
</dbReference>
<keyword evidence="7 16" id="KW-0028">Amino-acid biosynthesis</keyword>
<evidence type="ECO:0000256" key="15">
    <source>
        <dbReference type="RuleBase" id="RU004516"/>
    </source>
</evidence>
<dbReference type="InterPro" id="IPR043131">
    <property type="entry name" value="BCAT-like_N"/>
</dbReference>
<dbReference type="Gene3D" id="3.20.10.10">
    <property type="entry name" value="D-amino Acid Aminotransferase, subunit A, domain 2"/>
    <property type="match status" value="1"/>
</dbReference>
<dbReference type="Pfam" id="PF01063">
    <property type="entry name" value="Aminotran_4"/>
    <property type="match status" value="1"/>
</dbReference>
<dbReference type="PANTHER" id="PTHR11825">
    <property type="entry name" value="SUBGROUP IIII AMINOTRANSFERASE"/>
    <property type="match status" value="1"/>
</dbReference>
<evidence type="ECO:0000256" key="14">
    <source>
        <dbReference type="RuleBase" id="RU004106"/>
    </source>
</evidence>
<dbReference type="NCBIfam" id="NF009897">
    <property type="entry name" value="PRK13357.1"/>
    <property type="match status" value="1"/>
</dbReference>
<comment type="catalytic activity">
    <reaction evidence="13 16">
        <text>L-leucine + 2-oxoglutarate = 4-methyl-2-oxopentanoate + L-glutamate</text>
        <dbReference type="Rhea" id="RHEA:18321"/>
        <dbReference type="ChEBI" id="CHEBI:16810"/>
        <dbReference type="ChEBI" id="CHEBI:17865"/>
        <dbReference type="ChEBI" id="CHEBI:29985"/>
        <dbReference type="ChEBI" id="CHEBI:57427"/>
        <dbReference type="EC" id="2.6.1.42"/>
    </reaction>
</comment>
<evidence type="ECO:0000256" key="11">
    <source>
        <dbReference type="ARBA" id="ARBA00048212"/>
    </source>
</evidence>
<evidence type="ECO:0000313" key="19">
    <source>
        <dbReference type="Proteomes" id="UP001477672"/>
    </source>
</evidence>
<dbReference type="GO" id="GO:0004084">
    <property type="term" value="F:branched-chain-amino-acid transaminase activity"/>
    <property type="evidence" value="ECO:0007669"/>
    <property type="project" value="UniProtKB-EC"/>
</dbReference>
<evidence type="ECO:0000256" key="8">
    <source>
        <dbReference type="ARBA" id="ARBA00022679"/>
    </source>
</evidence>
<organism evidence="18 19">
    <name type="scientific">Ruthenibacterium intestinale</name>
    <dbReference type="NCBI Taxonomy" id="3133163"/>
    <lineage>
        <taxon>Bacteria</taxon>
        <taxon>Bacillati</taxon>
        <taxon>Bacillota</taxon>
        <taxon>Clostridia</taxon>
        <taxon>Eubacteriales</taxon>
        <taxon>Oscillospiraceae</taxon>
        <taxon>Ruthenibacterium</taxon>
    </lineage>
</organism>
<dbReference type="InterPro" id="IPR001544">
    <property type="entry name" value="Aminotrans_IV"/>
</dbReference>
<comment type="pathway">
    <text evidence="3 17">Amino-acid biosynthesis; L-valine biosynthesis; L-valine from pyruvate: step 4/4.</text>
</comment>
<dbReference type="InterPro" id="IPR036038">
    <property type="entry name" value="Aminotransferase-like"/>
</dbReference>
<evidence type="ECO:0000256" key="3">
    <source>
        <dbReference type="ARBA" id="ARBA00004931"/>
    </source>
</evidence>
<keyword evidence="8 16" id="KW-0808">Transferase</keyword>
<dbReference type="InterPro" id="IPR043132">
    <property type="entry name" value="BCAT-like_C"/>
</dbReference>
<dbReference type="Gene3D" id="3.30.470.10">
    <property type="match status" value="1"/>
</dbReference>
<keyword evidence="6 16" id="KW-0032">Aminotransferase</keyword>
<proteinExistence type="inferred from homology"/>
<dbReference type="PIRSF" id="PIRSF006468">
    <property type="entry name" value="BCAT1"/>
    <property type="match status" value="1"/>
</dbReference>
<evidence type="ECO:0000256" key="5">
    <source>
        <dbReference type="ARBA" id="ARBA00009320"/>
    </source>
</evidence>
<keyword evidence="9 15" id="KW-0663">Pyridoxal phosphate</keyword>
<comment type="catalytic activity">
    <reaction evidence="12 16">
        <text>L-isoleucine + 2-oxoglutarate = (S)-3-methyl-2-oxopentanoate + L-glutamate</text>
        <dbReference type="Rhea" id="RHEA:24801"/>
        <dbReference type="ChEBI" id="CHEBI:16810"/>
        <dbReference type="ChEBI" id="CHEBI:29985"/>
        <dbReference type="ChEBI" id="CHEBI:35146"/>
        <dbReference type="ChEBI" id="CHEBI:58045"/>
        <dbReference type="EC" id="2.6.1.42"/>
    </reaction>
</comment>
<dbReference type="EMBL" id="JBBMFA010000116">
    <property type="protein sequence ID" value="MEQ2521789.1"/>
    <property type="molecule type" value="Genomic_DNA"/>
</dbReference>
<evidence type="ECO:0000256" key="9">
    <source>
        <dbReference type="ARBA" id="ARBA00022898"/>
    </source>
</evidence>
<evidence type="ECO:0000256" key="6">
    <source>
        <dbReference type="ARBA" id="ARBA00022576"/>
    </source>
</evidence>
<dbReference type="CDD" id="cd01557">
    <property type="entry name" value="BCAT_beta_family"/>
    <property type="match status" value="1"/>
</dbReference>
<comment type="pathway">
    <text evidence="2 17">Amino-acid biosynthesis; L-isoleucine biosynthesis; L-isoleucine from 2-oxobutanoate: step 4/4.</text>
</comment>
<evidence type="ECO:0000256" key="13">
    <source>
        <dbReference type="ARBA" id="ARBA00049229"/>
    </source>
</evidence>
<dbReference type="SUPFAM" id="SSF56752">
    <property type="entry name" value="D-aminoacid aminotransferase-like PLP-dependent enzymes"/>
    <property type="match status" value="1"/>
</dbReference>
<evidence type="ECO:0000256" key="2">
    <source>
        <dbReference type="ARBA" id="ARBA00004824"/>
    </source>
</evidence>
<dbReference type="PROSITE" id="PS00770">
    <property type="entry name" value="AA_TRANSFER_CLASS_4"/>
    <property type="match status" value="1"/>
</dbReference>
<name>A0ABV1GJ82_9FIRM</name>
<dbReference type="NCBIfam" id="TIGR01123">
    <property type="entry name" value="ilvE_II"/>
    <property type="match status" value="1"/>
</dbReference>
<dbReference type="InterPro" id="IPR005786">
    <property type="entry name" value="B_amino_transII"/>
</dbReference>
<comment type="cofactor">
    <cofactor evidence="1 15">
        <name>pyridoxal 5'-phosphate</name>
        <dbReference type="ChEBI" id="CHEBI:597326"/>
    </cofactor>
</comment>
<evidence type="ECO:0000256" key="1">
    <source>
        <dbReference type="ARBA" id="ARBA00001933"/>
    </source>
</evidence>
<protein>
    <recommendedName>
        <fullName evidence="16">Branched-chain-amino-acid aminotransferase</fullName>
        <ecNumber evidence="16">2.6.1.42</ecNumber>
    </recommendedName>
</protein>
<evidence type="ECO:0000256" key="16">
    <source>
        <dbReference type="RuleBase" id="RU004517"/>
    </source>
</evidence>
<reference evidence="18 19" key="1">
    <citation type="submission" date="2024-03" db="EMBL/GenBank/DDBJ databases">
        <title>Human intestinal bacterial collection.</title>
        <authorList>
            <person name="Pauvert C."/>
            <person name="Hitch T.C.A."/>
            <person name="Clavel T."/>
        </authorList>
    </citation>
    <scope>NUCLEOTIDE SEQUENCE [LARGE SCALE GENOMIC DNA]</scope>
    <source>
        <strain evidence="18 19">CLA-JM-H11</strain>
    </source>
</reference>
<evidence type="ECO:0000256" key="7">
    <source>
        <dbReference type="ARBA" id="ARBA00022605"/>
    </source>
</evidence>
<dbReference type="RefSeq" id="WP_349217263.1">
    <property type="nucleotide sequence ID" value="NZ_JBBMFA010000116.1"/>
</dbReference>
<comment type="catalytic activity">
    <reaction evidence="11 16">
        <text>L-valine + 2-oxoglutarate = 3-methyl-2-oxobutanoate + L-glutamate</text>
        <dbReference type="Rhea" id="RHEA:24813"/>
        <dbReference type="ChEBI" id="CHEBI:11851"/>
        <dbReference type="ChEBI" id="CHEBI:16810"/>
        <dbReference type="ChEBI" id="CHEBI:29985"/>
        <dbReference type="ChEBI" id="CHEBI:57762"/>
        <dbReference type="EC" id="2.6.1.42"/>
    </reaction>
</comment>
<gene>
    <name evidence="18" type="ORF">WMO24_15335</name>
</gene>
<evidence type="ECO:0000256" key="10">
    <source>
        <dbReference type="ARBA" id="ARBA00023304"/>
    </source>
</evidence>
<comment type="pathway">
    <text evidence="4 17">Amino-acid biosynthesis; L-leucine biosynthesis; L-leucine from 3-methyl-2-oxobutanoate: step 4/4.</text>
</comment>
<dbReference type="Proteomes" id="UP001477672">
    <property type="component" value="Unassembled WGS sequence"/>
</dbReference>
<comment type="similarity">
    <text evidence="5 14">Belongs to the class-IV pyridoxal-phosphate-dependent aminotransferase family.</text>
</comment>
<dbReference type="InterPro" id="IPR018300">
    <property type="entry name" value="Aminotrans_IV_CS"/>
</dbReference>
<dbReference type="InterPro" id="IPR033939">
    <property type="entry name" value="BCAT_family"/>
</dbReference>
<accession>A0ABV1GJ82</accession>
<comment type="caution">
    <text evidence="18">The sequence shown here is derived from an EMBL/GenBank/DDBJ whole genome shotgun (WGS) entry which is preliminary data.</text>
</comment>